<organism evidence="1 2">
    <name type="scientific">Rhizopogon vesiculosus</name>
    <dbReference type="NCBI Taxonomy" id="180088"/>
    <lineage>
        <taxon>Eukaryota</taxon>
        <taxon>Fungi</taxon>
        <taxon>Dikarya</taxon>
        <taxon>Basidiomycota</taxon>
        <taxon>Agaricomycotina</taxon>
        <taxon>Agaricomycetes</taxon>
        <taxon>Agaricomycetidae</taxon>
        <taxon>Boletales</taxon>
        <taxon>Suillineae</taxon>
        <taxon>Rhizopogonaceae</taxon>
        <taxon>Rhizopogon</taxon>
    </lineage>
</organism>
<name>A0A1J8QAC7_9AGAM</name>
<comment type="caution">
    <text evidence="1">The sequence shown here is derived from an EMBL/GenBank/DDBJ whole genome shotgun (WGS) entry which is preliminary data.</text>
</comment>
<dbReference type="EMBL" id="LVVM01005556">
    <property type="protein sequence ID" value="OJA10240.1"/>
    <property type="molecule type" value="Genomic_DNA"/>
</dbReference>
<gene>
    <name evidence="1" type="ORF">AZE42_11906</name>
</gene>
<protein>
    <submittedName>
        <fullName evidence="1">Uncharacterized protein</fullName>
    </submittedName>
</protein>
<reference evidence="1 2" key="1">
    <citation type="submission" date="2016-03" db="EMBL/GenBank/DDBJ databases">
        <title>Comparative genomics of the ectomycorrhizal sister species Rhizopogon vinicolor and Rhizopogon vesiculosus (Basidiomycota: Boletales) reveals a divergence of the mating type B locus.</title>
        <authorList>
            <person name="Mujic A.B."/>
            <person name="Kuo A."/>
            <person name="Tritt A."/>
            <person name="Lipzen A."/>
            <person name="Chen C."/>
            <person name="Johnson J."/>
            <person name="Sharma A."/>
            <person name="Barry K."/>
            <person name="Grigoriev I.V."/>
            <person name="Spatafora J.W."/>
        </authorList>
    </citation>
    <scope>NUCLEOTIDE SEQUENCE [LARGE SCALE GENOMIC DNA]</scope>
    <source>
        <strain evidence="1 2">AM-OR11-056</strain>
    </source>
</reference>
<dbReference type="Proteomes" id="UP000183567">
    <property type="component" value="Unassembled WGS sequence"/>
</dbReference>
<evidence type="ECO:0000313" key="2">
    <source>
        <dbReference type="Proteomes" id="UP000183567"/>
    </source>
</evidence>
<sequence>MLPSTNSMKKGICPFCL</sequence>
<evidence type="ECO:0000313" key="1">
    <source>
        <dbReference type="EMBL" id="OJA10240.1"/>
    </source>
</evidence>
<keyword evidence="2" id="KW-1185">Reference proteome</keyword>
<dbReference type="AlphaFoldDB" id="A0A1J8QAC7"/>
<proteinExistence type="predicted"/>
<accession>A0A1J8QAC7</accession>